<sequence length="228" mass="25077">MSQATPIPVLLVGEALHIEHLALLHDGWQATVATADDIPARDMSRHDILVVDADPASDTAQATVAAARSAGFTGPVLYLTDRKDVSGVTGIGDAFLTRPYSVEQLAARLRELVRHAPEVRGDRPDPIIRVGDLALNEDTREVHRGDTRLALSGTEYELLRFLMRNPGRAHSKAQILDRVWPLGSSSKHSVVELYTSYVRKHVDEGRDEPMLVTVYGVGYRLNQSAITR</sequence>
<dbReference type="RefSeq" id="WP_202343803.1">
    <property type="nucleotide sequence ID" value="NZ_BAAAPI010000008.1"/>
</dbReference>
<dbReference type="PROSITE" id="PS51755">
    <property type="entry name" value="OMPR_PHOB"/>
    <property type="match status" value="1"/>
</dbReference>
<dbReference type="GO" id="GO:0003677">
    <property type="term" value="F:DNA binding"/>
    <property type="evidence" value="ECO:0007669"/>
    <property type="project" value="UniProtKB-KW"/>
</dbReference>
<evidence type="ECO:0000313" key="5">
    <source>
        <dbReference type="Proteomes" id="UP001645859"/>
    </source>
</evidence>
<accession>A0ABS1SDB6</accession>
<proteinExistence type="predicted"/>
<dbReference type="InterPro" id="IPR001867">
    <property type="entry name" value="OmpR/PhoB-type_DNA-bd"/>
</dbReference>
<organism evidence="4 5">
    <name type="scientific">Leucobacter chromiireducens subsp. solipictus</name>
    <dbReference type="NCBI Taxonomy" id="398235"/>
    <lineage>
        <taxon>Bacteria</taxon>
        <taxon>Bacillati</taxon>
        <taxon>Actinomycetota</taxon>
        <taxon>Actinomycetes</taxon>
        <taxon>Micrococcales</taxon>
        <taxon>Microbacteriaceae</taxon>
        <taxon>Leucobacter</taxon>
    </lineage>
</organism>
<feature type="DNA-binding region" description="OmpR/PhoB-type" evidence="2">
    <location>
        <begin position="125"/>
        <end position="223"/>
    </location>
</feature>
<reference evidence="4 5" key="1">
    <citation type="submission" date="2018-09" db="EMBL/GenBank/DDBJ databases">
        <title>Comparative genomics of Leucobacter spp.</title>
        <authorList>
            <person name="Reis A.C."/>
            <person name="Kolvenbach B.A."/>
            <person name="Corvini P.F.X."/>
            <person name="Nunes O.C."/>
        </authorList>
    </citation>
    <scope>NUCLEOTIDE SEQUENCE [LARGE SCALE GENOMIC DNA]</scope>
    <source>
        <strain evidence="4 5">TAN 31504</strain>
    </source>
</reference>
<dbReference type="PANTHER" id="PTHR48111">
    <property type="entry name" value="REGULATOR OF RPOS"/>
    <property type="match status" value="1"/>
</dbReference>
<feature type="domain" description="OmpR/PhoB-type" evidence="3">
    <location>
        <begin position="125"/>
        <end position="223"/>
    </location>
</feature>
<dbReference type="PANTHER" id="PTHR48111:SF28">
    <property type="entry name" value="TRANSCRIPTIONAL REGULATORY PROTEIN TCRX-RELATED"/>
    <property type="match status" value="1"/>
</dbReference>
<keyword evidence="5" id="KW-1185">Reference proteome</keyword>
<evidence type="ECO:0000259" key="3">
    <source>
        <dbReference type="PROSITE" id="PS51755"/>
    </source>
</evidence>
<dbReference type="EMBL" id="QYAC01000002">
    <property type="protein sequence ID" value="MBL3678537.1"/>
    <property type="molecule type" value="Genomic_DNA"/>
</dbReference>
<dbReference type="InterPro" id="IPR011006">
    <property type="entry name" value="CheY-like_superfamily"/>
</dbReference>
<gene>
    <name evidence="4" type="ORF">D3230_04400</name>
</gene>
<dbReference type="Pfam" id="PF00486">
    <property type="entry name" value="Trans_reg_C"/>
    <property type="match status" value="1"/>
</dbReference>
<evidence type="ECO:0000256" key="1">
    <source>
        <dbReference type="ARBA" id="ARBA00023125"/>
    </source>
</evidence>
<evidence type="ECO:0000256" key="2">
    <source>
        <dbReference type="PROSITE-ProRule" id="PRU01091"/>
    </source>
</evidence>
<dbReference type="InterPro" id="IPR039420">
    <property type="entry name" value="WalR-like"/>
</dbReference>
<dbReference type="SMART" id="SM00862">
    <property type="entry name" value="Trans_reg_C"/>
    <property type="match status" value="1"/>
</dbReference>
<comment type="caution">
    <text evidence="4">The sequence shown here is derived from an EMBL/GenBank/DDBJ whole genome shotgun (WGS) entry which is preliminary data.</text>
</comment>
<keyword evidence="1 2" id="KW-0238">DNA-binding</keyword>
<dbReference type="InterPro" id="IPR036388">
    <property type="entry name" value="WH-like_DNA-bd_sf"/>
</dbReference>
<dbReference type="SUPFAM" id="SSF46894">
    <property type="entry name" value="C-terminal effector domain of the bipartite response regulators"/>
    <property type="match status" value="1"/>
</dbReference>
<dbReference type="Gene3D" id="1.10.10.10">
    <property type="entry name" value="Winged helix-like DNA-binding domain superfamily/Winged helix DNA-binding domain"/>
    <property type="match status" value="1"/>
</dbReference>
<name>A0ABS1SDB6_9MICO</name>
<dbReference type="InterPro" id="IPR016032">
    <property type="entry name" value="Sig_transdc_resp-reg_C-effctor"/>
</dbReference>
<dbReference type="SUPFAM" id="SSF52172">
    <property type="entry name" value="CheY-like"/>
    <property type="match status" value="1"/>
</dbReference>
<protein>
    <submittedName>
        <fullName evidence="4">DNA-binding response regulator</fullName>
    </submittedName>
</protein>
<dbReference type="CDD" id="cd00383">
    <property type="entry name" value="trans_reg_C"/>
    <property type="match status" value="1"/>
</dbReference>
<dbReference type="Proteomes" id="UP001645859">
    <property type="component" value="Unassembled WGS sequence"/>
</dbReference>
<evidence type="ECO:0000313" key="4">
    <source>
        <dbReference type="EMBL" id="MBL3678537.1"/>
    </source>
</evidence>